<feature type="transmembrane region" description="Helical" evidence="1">
    <location>
        <begin position="279"/>
        <end position="299"/>
    </location>
</feature>
<protein>
    <recommendedName>
        <fullName evidence="4">Glucosyltransferase domain-containing protein</fullName>
    </recommendedName>
</protein>
<dbReference type="HOGENOM" id="CLU_031280_2_0_6"/>
<keyword evidence="1" id="KW-0812">Transmembrane</keyword>
<dbReference type="Proteomes" id="UP000011617">
    <property type="component" value="Unassembled WGS sequence"/>
</dbReference>
<name>L8XY61_9GAMM</name>
<keyword evidence="1" id="KW-0472">Membrane</keyword>
<evidence type="ECO:0000313" key="2">
    <source>
        <dbReference type="EMBL" id="ELV07695.1"/>
    </source>
</evidence>
<dbReference type="OrthoDB" id="1317478at2"/>
<sequence>MLNKKYITVILIIATMYIFPLLLANVYYTDDMARIISGGQWDHDGRFIASYLSRILSFNQIGITSLFPYSIIISSIVVTISGLILVNTLKTNNEDYKIISYLPALFLLISPFYLENLAYRFDSMYMSLSILFSVLPFLFLGKKKFFIISVASLFLVLGLYQSTIMLYIAAMLCIQTQHVANDQKIQWKLFIYSCIALISAVFLYKLALKGLSFDVGRSKLLPITFASLDIIKNRIYSYYGVFKTLFWETKYILAILPILLLTVIGVFLSLNKTNFFKKIALYIVCIIGIALSILLPNIIIETMWLTARTFIVFPIVLFFCTIFVNFYLKNIKNKLIHYTVYGAYIIILCYSFMLSSVFGTILKNNEDYHNYLAAQITPIILESSTSQSNISLTISGSGPLAPKSQFLYDKYPIMNMLAPNYLSQGWYWGLKALSPYYNFSWPNNKEQLIQDRCDLQIIYKQKLYIIAKENNNYIIDFTGKCFN</sequence>
<accession>L8XY61</accession>
<gene>
    <name evidence="2" type="ORF">F387_01499</name>
</gene>
<feature type="transmembrane region" description="Helical" evidence="1">
    <location>
        <begin position="189"/>
        <end position="208"/>
    </location>
</feature>
<keyword evidence="3" id="KW-1185">Reference proteome</keyword>
<evidence type="ECO:0008006" key="4">
    <source>
        <dbReference type="Google" id="ProtNLM"/>
    </source>
</evidence>
<keyword evidence="1" id="KW-1133">Transmembrane helix</keyword>
<comment type="caution">
    <text evidence="2">The sequence shown here is derived from an EMBL/GenBank/DDBJ whole genome shotgun (WGS) entry which is preliminary data.</text>
</comment>
<feature type="transmembrane region" description="Helical" evidence="1">
    <location>
        <begin position="251"/>
        <end position="270"/>
    </location>
</feature>
<organism evidence="2 3">
    <name type="scientific">Wohlfahrtiimonas chitiniclastica SH04</name>
    <dbReference type="NCBI Taxonomy" id="1261130"/>
    <lineage>
        <taxon>Bacteria</taxon>
        <taxon>Pseudomonadati</taxon>
        <taxon>Pseudomonadota</taxon>
        <taxon>Gammaproteobacteria</taxon>
        <taxon>Cardiobacteriales</taxon>
        <taxon>Ignatzschineriaceae</taxon>
        <taxon>Wohlfahrtiimonas</taxon>
    </lineage>
</organism>
<feature type="transmembrane region" description="Helical" evidence="1">
    <location>
        <begin position="98"/>
        <end position="118"/>
    </location>
</feature>
<evidence type="ECO:0000256" key="1">
    <source>
        <dbReference type="SAM" id="Phobius"/>
    </source>
</evidence>
<dbReference type="InterPro" id="IPR025686">
    <property type="entry name" value="Glucos_trans_II"/>
</dbReference>
<dbReference type="RefSeq" id="WP_008316324.1">
    <property type="nucleotide sequence ID" value="NZ_KB372782.1"/>
</dbReference>
<reference evidence="2 3" key="1">
    <citation type="journal article" date="2013" name="Genome Announc.">
        <title>Complete Genome Sequence of Wohlfahrtiimonas chitiniclastica Strain SH04, Isolated from Chrysomya megacephala Collected from Pudong International Airport in China.</title>
        <authorList>
            <person name="Cao X.M."/>
            <person name="Chen T."/>
            <person name="Xu L.Z."/>
            <person name="Yao L.S."/>
            <person name="Qi J."/>
            <person name="Zhang X.L."/>
            <person name="Yan Q.L."/>
            <person name="Deng Y.H."/>
            <person name="Guo T.Y."/>
            <person name="Wang J."/>
            <person name="Hu K.X."/>
            <person name="Xu B.L."/>
        </authorList>
    </citation>
    <scope>NUCLEOTIDE SEQUENCE [LARGE SCALE GENOMIC DNA]</scope>
    <source>
        <strain evidence="2 3">SH04</strain>
    </source>
</reference>
<feature type="transmembrane region" description="Helical" evidence="1">
    <location>
        <begin position="145"/>
        <end position="169"/>
    </location>
</feature>
<dbReference type="PATRIC" id="fig|1261130.3.peg.1536"/>
<feature type="transmembrane region" description="Helical" evidence="1">
    <location>
        <begin position="66"/>
        <end position="86"/>
    </location>
</feature>
<dbReference type="Pfam" id="PF14264">
    <property type="entry name" value="Glucos_trans_II"/>
    <property type="match status" value="1"/>
</dbReference>
<proteinExistence type="predicted"/>
<dbReference type="AlphaFoldDB" id="L8XY61"/>
<dbReference type="EMBL" id="AOBV01000009">
    <property type="protein sequence ID" value="ELV07695.1"/>
    <property type="molecule type" value="Genomic_DNA"/>
</dbReference>
<feature type="transmembrane region" description="Helical" evidence="1">
    <location>
        <begin position="7"/>
        <end position="28"/>
    </location>
</feature>
<feature type="transmembrane region" description="Helical" evidence="1">
    <location>
        <begin position="340"/>
        <end position="362"/>
    </location>
</feature>
<feature type="transmembrane region" description="Helical" evidence="1">
    <location>
        <begin position="305"/>
        <end position="328"/>
    </location>
</feature>
<evidence type="ECO:0000313" key="3">
    <source>
        <dbReference type="Proteomes" id="UP000011617"/>
    </source>
</evidence>